<dbReference type="EMBL" id="GFAH01000316">
    <property type="protein sequence ID" value="JAV48073.1"/>
    <property type="molecule type" value="Transcribed_RNA"/>
</dbReference>
<dbReference type="FunFam" id="4.10.410.10:FF:000072">
    <property type="entry name" value="Kunitz-type serine protease inhibitor BmKTT-3"/>
    <property type="match status" value="1"/>
</dbReference>
<evidence type="ECO:0000256" key="5">
    <source>
        <dbReference type="ARBA" id="ARBA00023157"/>
    </source>
</evidence>
<evidence type="ECO:0000313" key="9">
    <source>
        <dbReference type="EMBL" id="JAV48073.1"/>
    </source>
</evidence>
<name>A0A1W7RAB6_9SCOR</name>
<dbReference type="PROSITE" id="PS50279">
    <property type="entry name" value="BPTI_KUNITZ_2"/>
    <property type="match status" value="1"/>
</dbReference>
<dbReference type="GO" id="GO:0005615">
    <property type="term" value="C:extracellular space"/>
    <property type="evidence" value="ECO:0007669"/>
    <property type="project" value="TreeGrafter"/>
</dbReference>
<protein>
    <submittedName>
        <fullName evidence="9">Kunitz-type serine protease inhibitor</fullName>
    </submittedName>
</protein>
<keyword evidence="3" id="KW-0646">Protease inhibitor</keyword>
<dbReference type="PANTHER" id="PTHR10083">
    <property type="entry name" value="KUNITZ-TYPE PROTEASE INHIBITOR-RELATED"/>
    <property type="match status" value="1"/>
</dbReference>
<accession>A0A1W7RAB6</accession>
<evidence type="ECO:0000256" key="3">
    <source>
        <dbReference type="ARBA" id="ARBA00022690"/>
    </source>
</evidence>
<dbReference type="InterPro" id="IPR020901">
    <property type="entry name" value="Prtase_inh_Kunz-CS"/>
</dbReference>
<evidence type="ECO:0000256" key="7">
    <source>
        <dbReference type="SAM" id="SignalP"/>
    </source>
</evidence>
<keyword evidence="5" id="KW-1015">Disulfide bond</keyword>
<feature type="chain" id="PRO_5012552020" evidence="7">
    <location>
        <begin position="22"/>
        <end position="88"/>
    </location>
</feature>
<comment type="subcellular location">
    <subcellularLocation>
        <location evidence="1">Secreted</location>
    </subcellularLocation>
</comment>
<comment type="similarity">
    <text evidence="6">Belongs to the venom Kunitz-type family. Scorpion delta-Ktx subfamily. Delta-Ktx 1 sub-subfamily.</text>
</comment>
<evidence type="ECO:0000256" key="6">
    <source>
        <dbReference type="ARBA" id="ARBA00061462"/>
    </source>
</evidence>
<sequence>MIIFYSLFSILVLTSINVAEAGHHNRVNCLLPPKTGPCKGSFPRYYFDIETRSCKAFIYGGCQGNSNNFSKKHHCEKRCRAFRYFGSK</sequence>
<dbReference type="PANTHER" id="PTHR10083:SF374">
    <property type="entry name" value="BPTI_KUNITZ INHIBITOR DOMAIN-CONTAINING PROTEIN"/>
    <property type="match status" value="1"/>
</dbReference>
<dbReference type="SUPFAM" id="SSF57362">
    <property type="entry name" value="BPTI-like"/>
    <property type="match status" value="1"/>
</dbReference>
<dbReference type="PRINTS" id="PR00759">
    <property type="entry name" value="BASICPTASE"/>
</dbReference>
<dbReference type="PROSITE" id="PS00280">
    <property type="entry name" value="BPTI_KUNITZ_1"/>
    <property type="match status" value="1"/>
</dbReference>
<keyword evidence="4" id="KW-0722">Serine protease inhibitor</keyword>
<dbReference type="InterPro" id="IPR050098">
    <property type="entry name" value="TFPI/VKTCI-like"/>
</dbReference>
<keyword evidence="2" id="KW-0964">Secreted</keyword>
<proteinExistence type="inferred from homology"/>
<evidence type="ECO:0000259" key="8">
    <source>
        <dbReference type="PROSITE" id="PS50279"/>
    </source>
</evidence>
<dbReference type="GO" id="GO:0004867">
    <property type="term" value="F:serine-type endopeptidase inhibitor activity"/>
    <property type="evidence" value="ECO:0007669"/>
    <property type="project" value="UniProtKB-KW"/>
</dbReference>
<organism evidence="9">
    <name type="scientific">Hadrurus spadix</name>
    <dbReference type="NCBI Taxonomy" id="141984"/>
    <lineage>
        <taxon>Eukaryota</taxon>
        <taxon>Metazoa</taxon>
        <taxon>Ecdysozoa</taxon>
        <taxon>Arthropoda</taxon>
        <taxon>Chelicerata</taxon>
        <taxon>Arachnida</taxon>
        <taxon>Scorpiones</taxon>
        <taxon>Iurida</taxon>
        <taxon>Iuroidea</taxon>
        <taxon>Hadrurus</taxon>
    </lineage>
</organism>
<evidence type="ECO:0000256" key="4">
    <source>
        <dbReference type="ARBA" id="ARBA00022900"/>
    </source>
</evidence>
<evidence type="ECO:0000256" key="2">
    <source>
        <dbReference type="ARBA" id="ARBA00022525"/>
    </source>
</evidence>
<evidence type="ECO:0000256" key="1">
    <source>
        <dbReference type="ARBA" id="ARBA00004613"/>
    </source>
</evidence>
<dbReference type="Gene3D" id="4.10.410.10">
    <property type="entry name" value="Pancreatic trypsin inhibitor Kunitz domain"/>
    <property type="match status" value="1"/>
</dbReference>
<reference evidence="9" key="1">
    <citation type="submission" date="2016-11" db="EMBL/GenBank/DDBJ databases">
        <title>Venom-gland transcriptomics and venom proteomics of the black-back scorpion (Hadrurus spadix) reveal detectability challenges and an unexplored realm of animal toxin diversity.</title>
        <authorList>
            <person name="Rokyta D.R."/>
            <person name="Ward M.J."/>
        </authorList>
    </citation>
    <scope>NUCLEOTIDE SEQUENCE</scope>
    <source>
        <tissue evidence="9">Venom gland</tissue>
    </source>
</reference>
<feature type="signal peptide" evidence="7">
    <location>
        <begin position="1"/>
        <end position="21"/>
    </location>
</feature>
<dbReference type="InterPro" id="IPR002223">
    <property type="entry name" value="Kunitz_BPTI"/>
</dbReference>
<dbReference type="AlphaFoldDB" id="A0A1W7RAB6"/>
<dbReference type="GO" id="GO:0044562">
    <property type="term" value="P:venom-mediated inhibition of voltage-gated potassium channel activity"/>
    <property type="evidence" value="ECO:0007669"/>
    <property type="project" value="UniProtKB-ARBA"/>
</dbReference>
<keyword evidence="7" id="KW-0732">Signal</keyword>
<dbReference type="SMART" id="SM00131">
    <property type="entry name" value="KU"/>
    <property type="match status" value="1"/>
</dbReference>
<dbReference type="CDD" id="cd22603">
    <property type="entry name" value="Kunitz_SmCI_3-like"/>
    <property type="match status" value="1"/>
</dbReference>
<dbReference type="InterPro" id="IPR036880">
    <property type="entry name" value="Kunitz_BPTI_sf"/>
</dbReference>
<dbReference type="Pfam" id="PF00014">
    <property type="entry name" value="Kunitz_BPTI"/>
    <property type="match status" value="1"/>
</dbReference>
<feature type="domain" description="BPTI/Kunitz inhibitor" evidence="8">
    <location>
        <begin position="29"/>
        <end position="79"/>
    </location>
</feature>